<accession>A0ABR1CMA3</accession>
<name>A0ABR1CMA3_NECAM</name>
<organism evidence="2 3">
    <name type="scientific">Necator americanus</name>
    <name type="common">Human hookworm</name>
    <dbReference type="NCBI Taxonomy" id="51031"/>
    <lineage>
        <taxon>Eukaryota</taxon>
        <taxon>Metazoa</taxon>
        <taxon>Ecdysozoa</taxon>
        <taxon>Nematoda</taxon>
        <taxon>Chromadorea</taxon>
        <taxon>Rhabditida</taxon>
        <taxon>Rhabditina</taxon>
        <taxon>Rhabditomorpha</taxon>
        <taxon>Strongyloidea</taxon>
        <taxon>Ancylostomatidae</taxon>
        <taxon>Bunostominae</taxon>
        <taxon>Necator</taxon>
    </lineage>
</organism>
<protein>
    <recommendedName>
        <fullName evidence="4">Cysteine rich repeat-containing domain protein</fullName>
    </recommendedName>
</protein>
<dbReference type="Proteomes" id="UP001303046">
    <property type="component" value="Unassembled WGS sequence"/>
</dbReference>
<dbReference type="PANTHER" id="PTHR31895">
    <property type="entry name" value="PROTEIN CBG03177-RELATED"/>
    <property type="match status" value="1"/>
</dbReference>
<gene>
    <name evidence="2" type="primary">Necator_chrII.g8648</name>
    <name evidence="2" type="ORF">RB195_020853</name>
</gene>
<feature type="signal peptide" evidence="1">
    <location>
        <begin position="1"/>
        <end position="19"/>
    </location>
</feature>
<sequence>MRSSNLVLLILSTVTQVQAERVRRQCGCVQQQPLRCACSPTQSQQICACTPYSPCACSSSTPSCSAPCQQQCINSCLQSSPSFLCQITCQRTCDVACSGKQLYNSAPIVNTRVPQPLAVVVKPTSGLGCSNDCNNKCTTACISLRYGSAQCSDSCRISCGRVCDKTSATFEPARADVDLGVKPPTNCLSTCSQACQSSCNPTISSSQCQATCDSTCIGLCPNPVTTPTPTLVTLEPITYPTTLEPSTVEVKETTTAPPVQQQTPEPLKINIKLLPPTYLSPQFPQSALITPSPFLQCLRQCDIGCQQSCRQRTPPPSEGCDASCVNTCNYVCAPSQPAQMTANDVSTFPVRLDPKQRCSSECQSVCHLACTSRLPSNQCADSCVPQCDRACASPQIQKNSADLFAQNPDLISSLTETSTTSPPVDVITTTESPLKINIVFEPTTPSPPTLQFSRMAVEECSKACSTACARQCRGNSNAYCSAICKIQCYKEICPKSNDNRSS</sequence>
<reference evidence="2 3" key="1">
    <citation type="submission" date="2023-08" db="EMBL/GenBank/DDBJ databases">
        <title>A Necator americanus chromosomal reference genome.</title>
        <authorList>
            <person name="Ilik V."/>
            <person name="Petrzelkova K.J."/>
            <person name="Pardy F."/>
            <person name="Fuh T."/>
            <person name="Niatou-Singa F.S."/>
            <person name="Gouil Q."/>
            <person name="Baker L."/>
            <person name="Ritchie M.E."/>
            <person name="Jex A.R."/>
            <person name="Gazzola D."/>
            <person name="Li H."/>
            <person name="Toshio Fujiwara R."/>
            <person name="Zhan B."/>
            <person name="Aroian R.V."/>
            <person name="Pafco B."/>
            <person name="Schwarz E.M."/>
        </authorList>
    </citation>
    <scope>NUCLEOTIDE SEQUENCE [LARGE SCALE GENOMIC DNA]</scope>
    <source>
        <strain evidence="2 3">Aroian</strain>
        <tissue evidence="2">Whole animal</tissue>
    </source>
</reference>
<dbReference type="EMBL" id="JAVFWL010000002">
    <property type="protein sequence ID" value="KAK6739021.1"/>
    <property type="molecule type" value="Genomic_DNA"/>
</dbReference>
<keyword evidence="3" id="KW-1185">Reference proteome</keyword>
<keyword evidence="1" id="KW-0732">Signal</keyword>
<evidence type="ECO:0008006" key="4">
    <source>
        <dbReference type="Google" id="ProtNLM"/>
    </source>
</evidence>
<feature type="chain" id="PRO_5047128039" description="Cysteine rich repeat-containing domain protein" evidence="1">
    <location>
        <begin position="20"/>
        <end position="502"/>
    </location>
</feature>
<evidence type="ECO:0000256" key="1">
    <source>
        <dbReference type="SAM" id="SignalP"/>
    </source>
</evidence>
<proteinExistence type="predicted"/>
<evidence type="ECO:0000313" key="3">
    <source>
        <dbReference type="Proteomes" id="UP001303046"/>
    </source>
</evidence>
<comment type="caution">
    <text evidence="2">The sequence shown here is derived from an EMBL/GenBank/DDBJ whole genome shotgun (WGS) entry which is preliminary data.</text>
</comment>
<evidence type="ECO:0000313" key="2">
    <source>
        <dbReference type="EMBL" id="KAK6739021.1"/>
    </source>
</evidence>